<dbReference type="InterPro" id="IPR006073">
    <property type="entry name" value="GTP-bd"/>
</dbReference>
<evidence type="ECO:0000256" key="5">
    <source>
        <dbReference type="ARBA" id="ARBA00022741"/>
    </source>
</evidence>
<reference evidence="12 13" key="2">
    <citation type="submission" date="2024-09" db="EMBL/GenBank/DDBJ databases">
        <title>Draft genome sequence of Candidatus Magnetaquicoccaceae bacterium FCR-1.</title>
        <authorList>
            <person name="Shimoshige H."/>
            <person name="Shimamura S."/>
            <person name="Taoka A."/>
            <person name="Kobayashi H."/>
            <person name="Maekawa T."/>
        </authorList>
    </citation>
    <scope>NUCLEOTIDE SEQUENCE [LARGE SCALE GENOMIC DNA]</scope>
    <source>
        <strain evidence="12 13">FCR-1</strain>
    </source>
</reference>
<dbReference type="Gene3D" id="3.40.50.300">
    <property type="entry name" value="P-loop containing nucleotide triphosphate hydrolases"/>
    <property type="match status" value="1"/>
</dbReference>
<name>A0ABQ0C6Q8_9PROT</name>
<comment type="similarity">
    <text evidence="2 10">Belongs to the TRAFAC class TrmE-Era-EngA-EngB-Septin-like GTPase superfamily. EngB GTPase family.</text>
</comment>
<sequence>MNTPDPTHIITGSDPTITSPAPTPLAGHPAQFLVGAVSRHQFPPDDLPEVAFAGRSNVGKSSLLNRLLNRRNLARVSRTPGRTREINFFAIREQARFVDLPGYGYAAVGRDQRLVWDRVAESYFKERRCLRGVILLIDLRRGLLESDLELIAYLETRGIGFLPVATKIDKLNANPRRQSLVTLEKSLKEQTKLAMAPPLAVSSLDGTGIPTLWEQLERILAAA</sequence>
<comment type="caution">
    <text evidence="12">The sequence shown here is derived from an EMBL/GenBank/DDBJ whole genome shotgun (WGS) entry which is preliminary data.</text>
</comment>
<evidence type="ECO:0000256" key="7">
    <source>
        <dbReference type="ARBA" id="ARBA00023134"/>
    </source>
</evidence>
<dbReference type="SUPFAM" id="SSF52540">
    <property type="entry name" value="P-loop containing nucleoside triphosphate hydrolases"/>
    <property type="match status" value="1"/>
</dbReference>
<comment type="cofactor">
    <cofactor evidence="1">
        <name>Mg(2+)</name>
        <dbReference type="ChEBI" id="CHEBI:18420"/>
    </cofactor>
</comment>
<keyword evidence="9 10" id="KW-0131">Cell cycle</keyword>
<evidence type="ECO:0000256" key="3">
    <source>
        <dbReference type="ARBA" id="ARBA00022618"/>
    </source>
</evidence>
<accession>A0ABQ0C6Q8</accession>
<dbReference type="InterPro" id="IPR019987">
    <property type="entry name" value="GTP-bd_ribosome_bio_YsxC"/>
</dbReference>
<dbReference type="Proteomes" id="UP001628193">
    <property type="component" value="Unassembled WGS sequence"/>
</dbReference>
<evidence type="ECO:0000256" key="1">
    <source>
        <dbReference type="ARBA" id="ARBA00001946"/>
    </source>
</evidence>
<organism evidence="12 13">
    <name type="scientific">Candidatus Magnetaquiglobus chichijimensis</name>
    <dbReference type="NCBI Taxonomy" id="3141448"/>
    <lineage>
        <taxon>Bacteria</taxon>
        <taxon>Pseudomonadati</taxon>
        <taxon>Pseudomonadota</taxon>
        <taxon>Magnetococcia</taxon>
        <taxon>Magnetococcales</taxon>
        <taxon>Candidatus Magnetaquicoccaceae</taxon>
        <taxon>Candidatus Magnetaquiglobus</taxon>
    </lineage>
</organism>
<evidence type="ECO:0000259" key="11">
    <source>
        <dbReference type="PROSITE" id="PS51706"/>
    </source>
</evidence>
<dbReference type="PROSITE" id="PS51706">
    <property type="entry name" value="G_ENGB"/>
    <property type="match status" value="1"/>
</dbReference>
<protein>
    <recommendedName>
        <fullName evidence="10">Probable GTP-binding protein EngB</fullName>
    </recommendedName>
</protein>
<proteinExistence type="inferred from homology"/>
<keyword evidence="3 10" id="KW-0132">Cell division</keyword>
<evidence type="ECO:0000256" key="4">
    <source>
        <dbReference type="ARBA" id="ARBA00022723"/>
    </source>
</evidence>
<evidence type="ECO:0000256" key="2">
    <source>
        <dbReference type="ARBA" id="ARBA00009638"/>
    </source>
</evidence>
<dbReference type="EMBL" id="BAAFGK010000003">
    <property type="protein sequence ID" value="GAB0056567.1"/>
    <property type="molecule type" value="Genomic_DNA"/>
</dbReference>
<dbReference type="InterPro" id="IPR030393">
    <property type="entry name" value="G_ENGB_dom"/>
</dbReference>
<dbReference type="CDD" id="cd01876">
    <property type="entry name" value="YihA_EngB"/>
    <property type="match status" value="1"/>
</dbReference>
<keyword evidence="4" id="KW-0479">Metal-binding</keyword>
<evidence type="ECO:0000256" key="10">
    <source>
        <dbReference type="HAMAP-Rule" id="MF_00321"/>
    </source>
</evidence>
<evidence type="ECO:0000256" key="6">
    <source>
        <dbReference type="ARBA" id="ARBA00022842"/>
    </source>
</evidence>
<keyword evidence="13" id="KW-1185">Reference proteome</keyword>
<dbReference type="NCBIfam" id="TIGR00231">
    <property type="entry name" value="small_GTP"/>
    <property type="match status" value="1"/>
</dbReference>
<keyword evidence="6" id="KW-0460">Magnesium</keyword>
<dbReference type="PANTHER" id="PTHR11649:SF13">
    <property type="entry name" value="ENGB-TYPE G DOMAIN-CONTAINING PROTEIN"/>
    <property type="match status" value="1"/>
</dbReference>
<dbReference type="HAMAP" id="MF_00321">
    <property type="entry name" value="GTPase_EngB"/>
    <property type="match status" value="1"/>
</dbReference>
<evidence type="ECO:0000313" key="13">
    <source>
        <dbReference type="Proteomes" id="UP001628193"/>
    </source>
</evidence>
<feature type="domain" description="EngB-type G" evidence="11">
    <location>
        <begin position="46"/>
        <end position="222"/>
    </location>
</feature>
<gene>
    <name evidence="10 12" type="primary">engB</name>
    <name evidence="12" type="ORF">SIID45300_00875</name>
</gene>
<keyword evidence="5 10" id="KW-0547">Nucleotide-binding</keyword>
<dbReference type="NCBIfam" id="TIGR03598">
    <property type="entry name" value="GTPase_YsxC"/>
    <property type="match status" value="1"/>
</dbReference>
<evidence type="ECO:0000256" key="8">
    <source>
        <dbReference type="ARBA" id="ARBA00023210"/>
    </source>
</evidence>
<dbReference type="InterPro" id="IPR027417">
    <property type="entry name" value="P-loop_NTPase"/>
</dbReference>
<dbReference type="Pfam" id="PF01926">
    <property type="entry name" value="MMR_HSR1"/>
    <property type="match status" value="1"/>
</dbReference>
<dbReference type="InterPro" id="IPR005225">
    <property type="entry name" value="Small_GTP-bd"/>
</dbReference>
<comment type="function">
    <text evidence="10">Necessary for normal cell division and for the maintenance of normal septation.</text>
</comment>
<reference evidence="12 13" key="1">
    <citation type="submission" date="2024-05" db="EMBL/GenBank/DDBJ databases">
        <authorList>
            <consortium name="Candidatus Magnetaquicoccaceae bacterium FCR-1 genome sequencing consortium"/>
            <person name="Shimoshige H."/>
            <person name="Shimamura S."/>
            <person name="Taoka A."/>
            <person name="Kobayashi H."/>
            <person name="Maekawa T."/>
        </authorList>
    </citation>
    <scope>NUCLEOTIDE SEQUENCE [LARGE SCALE GENOMIC DNA]</scope>
    <source>
        <strain evidence="12 13">FCR-1</strain>
    </source>
</reference>
<evidence type="ECO:0000313" key="12">
    <source>
        <dbReference type="EMBL" id="GAB0056567.1"/>
    </source>
</evidence>
<evidence type="ECO:0000256" key="9">
    <source>
        <dbReference type="ARBA" id="ARBA00023306"/>
    </source>
</evidence>
<dbReference type="PANTHER" id="PTHR11649">
    <property type="entry name" value="MSS1/TRME-RELATED GTP-BINDING PROTEIN"/>
    <property type="match status" value="1"/>
</dbReference>
<dbReference type="RefSeq" id="WP_420904292.1">
    <property type="nucleotide sequence ID" value="NZ_BAAFGK010000003.1"/>
</dbReference>
<keyword evidence="7 10" id="KW-0342">GTP-binding</keyword>
<keyword evidence="8 10" id="KW-0717">Septation</keyword>